<dbReference type="EMBL" id="JACDXX010000008">
    <property type="protein sequence ID" value="MCB5410467.1"/>
    <property type="molecule type" value="Genomic_DNA"/>
</dbReference>
<comment type="caution">
    <text evidence="1">The sequence shown here is derived from an EMBL/GenBank/DDBJ whole genome shotgun (WGS) entry which is preliminary data.</text>
</comment>
<evidence type="ECO:0000313" key="1">
    <source>
        <dbReference type="EMBL" id="MCB5410467.1"/>
    </source>
</evidence>
<dbReference type="RefSeq" id="WP_226935395.1">
    <property type="nucleotide sequence ID" value="NZ_JACDXX010000008.1"/>
</dbReference>
<proteinExistence type="predicted"/>
<organism evidence="1 2">
    <name type="scientific">Pseudogemmobacter faecipullorum</name>
    <dbReference type="NCBI Taxonomy" id="2755041"/>
    <lineage>
        <taxon>Bacteria</taxon>
        <taxon>Pseudomonadati</taxon>
        <taxon>Pseudomonadota</taxon>
        <taxon>Alphaproteobacteria</taxon>
        <taxon>Rhodobacterales</taxon>
        <taxon>Paracoccaceae</taxon>
        <taxon>Pseudogemmobacter</taxon>
    </lineage>
</organism>
<sequence>MSYLPPLPMIIDSFAGGGGASTGIELALGRSPDVAINHSETALALHAVILSKQDGRIPEVDQNLRFMTLILPGVAEAIRAKKEGGEG</sequence>
<dbReference type="InterPro" id="IPR029063">
    <property type="entry name" value="SAM-dependent_MTases_sf"/>
</dbReference>
<name>A0ABS8CM51_9RHOB</name>
<dbReference type="Gene3D" id="3.40.50.150">
    <property type="entry name" value="Vaccinia Virus protein VP39"/>
    <property type="match status" value="1"/>
</dbReference>
<keyword evidence="2" id="KW-1185">Reference proteome</keyword>
<gene>
    <name evidence="1" type="ORF">H0485_10700</name>
</gene>
<reference evidence="1 2" key="1">
    <citation type="submission" date="2020-07" db="EMBL/GenBank/DDBJ databases">
        <title>Pseudogemmobacter sp. nov., isolated from poultry manure in Taiwan.</title>
        <authorList>
            <person name="Lin S.-Y."/>
            <person name="Tang Y.-S."/>
            <person name="Young C.-C."/>
        </authorList>
    </citation>
    <scope>NUCLEOTIDE SEQUENCE [LARGE SCALE GENOMIC DNA]</scope>
    <source>
        <strain evidence="1 2">CC-YST710</strain>
    </source>
</reference>
<dbReference type="Proteomes" id="UP001198571">
    <property type="component" value="Unassembled WGS sequence"/>
</dbReference>
<evidence type="ECO:0000313" key="2">
    <source>
        <dbReference type="Proteomes" id="UP001198571"/>
    </source>
</evidence>
<protein>
    <submittedName>
        <fullName evidence="1">Uncharacterized protein</fullName>
    </submittedName>
</protein>
<accession>A0ABS8CM51</accession>